<dbReference type="InterPro" id="IPR032867">
    <property type="entry name" value="DYW_dom"/>
</dbReference>
<comment type="similarity">
    <text evidence="1">Belongs to the PPR family. PCMP-H subfamily.</text>
</comment>
<dbReference type="NCBIfam" id="TIGR00756">
    <property type="entry name" value="PPR"/>
    <property type="match status" value="7"/>
</dbReference>
<dbReference type="PROSITE" id="PS51375">
    <property type="entry name" value="PPR"/>
    <property type="match status" value="6"/>
</dbReference>
<feature type="domain" description="DYW" evidence="4">
    <location>
        <begin position="588"/>
        <end position="680"/>
    </location>
</feature>
<dbReference type="InterPro" id="IPR046848">
    <property type="entry name" value="E_motif"/>
</dbReference>
<dbReference type="FunFam" id="1.25.40.10:FF:000031">
    <property type="entry name" value="Pentatricopeptide repeat-containing protein mitochondrial"/>
    <property type="match status" value="1"/>
</dbReference>
<feature type="repeat" description="PPR" evidence="3">
    <location>
        <begin position="209"/>
        <end position="239"/>
    </location>
</feature>
<proteinExistence type="inferred from homology"/>
<dbReference type="Pfam" id="PF14432">
    <property type="entry name" value="DYW_deaminase"/>
    <property type="match status" value="1"/>
</dbReference>
<evidence type="ECO:0000313" key="6">
    <source>
        <dbReference type="Proteomes" id="UP001604277"/>
    </source>
</evidence>
<dbReference type="Pfam" id="PF20431">
    <property type="entry name" value="E_motif"/>
    <property type="match status" value="1"/>
</dbReference>
<dbReference type="Pfam" id="PF13812">
    <property type="entry name" value="PPR_3"/>
    <property type="match status" value="1"/>
</dbReference>
<dbReference type="InterPro" id="IPR002885">
    <property type="entry name" value="PPR_rpt"/>
</dbReference>
<dbReference type="InterPro" id="IPR046960">
    <property type="entry name" value="PPR_At4g14850-like_plant"/>
</dbReference>
<evidence type="ECO:0000256" key="3">
    <source>
        <dbReference type="PROSITE-ProRule" id="PRU00708"/>
    </source>
</evidence>
<dbReference type="Gene3D" id="1.25.40.10">
    <property type="entry name" value="Tetratricopeptide repeat domain"/>
    <property type="match status" value="5"/>
</dbReference>
<comment type="caution">
    <text evidence="5">The sequence shown here is derived from an EMBL/GenBank/DDBJ whole genome shotgun (WGS) entry which is preliminary data.</text>
</comment>
<protein>
    <submittedName>
        <fullName evidence="5">Pentatricopeptide repeat-containing protein</fullName>
    </submittedName>
</protein>
<keyword evidence="6" id="KW-1185">Reference proteome</keyword>
<feature type="repeat" description="PPR" evidence="3">
    <location>
        <begin position="373"/>
        <end position="407"/>
    </location>
</feature>
<evidence type="ECO:0000313" key="5">
    <source>
        <dbReference type="EMBL" id="KAL2463357.1"/>
    </source>
</evidence>
<evidence type="ECO:0000256" key="2">
    <source>
        <dbReference type="ARBA" id="ARBA00022737"/>
    </source>
</evidence>
<keyword evidence="2" id="KW-0677">Repeat</keyword>
<name>A0ABD1PI97_9LAMI</name>
<feature type="repeat" description="PPR" evidence="3">
    <location>
        <begin position="342"/>
        <end position="372"/>
    </location>
</feature>
<dbReference type="Proteomes" id="UP001604277">
    <property type="component" value="Unassembled WGS sequence"/>
</dbReference>
<dbReference type="PANTHER" id="PTHR47926">
    <property type="entry name" value="PENTATRICOPEPTIDE REPEAT-CONTAINING PROTEIN"/>
    <property type="match status" value="1"/>
</dbReference>
<organism evidence="5 6">
    <name type="scientific">Forsythia ovata</name>
    <dbReference type="NCBI Taxonomy" id="205694"/>
    <lineage>
        <taxon>Eukaryota</taxon>
        <taxon>Viridiplantae</taxon>
        <taxon>Streptophyta</taxon>
        <taxon>Embryophyta</taxon>
        <taxon>Tracheophyta</taxon>
        <taxon>Spermatophyta</taxon>
        <taxon>Magnoliopsida</taxon>
        <taxon>eudicotyledons</taxon>
        <taxon>Gunneridae</taxon>
        <taxon>Pentapetalae</taxon>
        <taxon>asterids</taxon>
        <taxon>lamiids</taxon>
        <taxon>Lamiales</taxon>
        <taxon>Oleaceae</taxon>
        <taxon>Forsythieae</taxon>
        <taxon>Forsythia</taxon>
    </lineage>
</organism>
<feature type="repeat" description="PPR" evidence="3">
    <location>
        <begin position="408"/>
        <end position="442"/>
    </location>
</feature>
<dbReference type="AlphaFoldDB" id="A0ABD1PI97"/>
<evidence type="ECO:0000259" key="4">
    <source>
        <dbReference type="Pfam" id="PF14432"/>
    </source>
</evidence>
<dbReference type="FunFam" id="1.25.40.10:FF:000366">
    <property type="entry name" value="Pentatricopeptide (PPR) repeat-containing protein"/>
    <property type="match status" value="1"/>
</dbReference>
<feature type="repeat" description="PPR" evidence="3">
    <location>
        <begin position="104"/>
        <end position="138"/>
    </location>
</feature>
<dbReference type="PANTHER" id="PTHR47926:SF492">
    <property type="entry name" value="DYW DOMAIN-CONTAINING PROTEIN"/>
    <property type="match status" value="1"/>
</dbReference>
<accession>A0ABD1PI97</accession>
<dbReference type="InterPro" id="IPR011990">
    <property type="entry name" value="TPR-like_helical_dom_sf"/>
</dbReference>
<feature type="repeat" description="PPR" evidence="3">
    <location>
        <begin position="240"/>
        <end position="274"/>
    </location>
</feature>
<dbReference type="Pfam" id="PF01535">
    <property type="entry name" value="PPR"/>
    <property type="match status" value="5"/>
</dbReference>
<evidence type="ECO:0000256" key="1">
    <source>
        <dbReference type="ARBA" id="ARBA00006643"/>
    </source>
</evidence>
<dbReference type="EMBL" id="JBFOLJ010000019">
    <property type="protein sequence ID" value="KAL2463357.1"/>
    <property type="molecule type" value="Genomic_DNA"/>
</dbReference>
<reference evidence="6" key="1">
    <citation type="submission" date="2024-07" db="EMBL/GenBank/DDBJ databases">
        <title>Two chromosome-level genome assemblies of Korean endemic species Abeliophyllum distichum and Forsythia ovata (Oleaceae).</title>
        <authorList>
            <person name="Jang H."/>
        </authorList>
    </citation>
    <scope>NUCLEOTIDE SEQUENCE [LARGE SCALE GENOMIC DNA]</scope>
</reference>
<gene>
    <name evidence="5" type="ORF">Fot_53013</name>
</gene>
<dbReference type="SUPFAM" id="SSF48452">
    <property type="entry name" value="TPR-like"/>
    <property type="match status" value="2"/>
</dbReference>
<sequence>MSNGRSVSQFKIVIPSISNHFKKPNQNLINSAPNPNQNENSIETHFISLIHASKTTLQLQQIHSRIILHSLSSNSKITTQLISSASRKSIDYALSSFRNFKNPNLFVFNALIRGLCENSCFVSTIEHFRLMMKLDVRPDRLTFPFVLKSIAGLNVKWVGDLVYGGILRMGLEYDDFVRVSLVDMYVKVELLGHALKVFDESTERNKLESVLLWNVIVNGCCKNGELKKALELFEVMPQRNIGSWNSMINGLMRNGEVQHAVEFFDRMEERNVVSWTTFVHGLSQNGMQEKALEMFMKMVKEEGIRANELTIVSALSACAKIGALEAGKKIHDYVLNNGFQLNVSVGTALVDMYAKCGYIESASQVFGEMKEKSIRTWSVMIWGWGIHGHVEKALRYFEMLKLTGVKPDEVAFLAILTACSHAGQVDQGLQLFDSMKHDNSVQPTMKHYAIMVDLFGRAGQLKEALSFIQSMPMDPDFVIWGSLFCACRAHKNIEMAKFASEKLLQLEPNHPGGYVFLSNVYAGVGRWEDVETVRISMKDRGVDKDPGWSSIEMDGQVHNFVAGDHSHQSTQEIYLRLEEITTGARQQGYMPETEWVLHNIEEEEKEDALGSHSEKLALAFGLISTGPGTILRIVKNLRICGDCHSLMKHVSKICEREIVVRDIKRFHHFKNGFCSCQDYW</sequence>